<dbReference type="EMBL" id="PGTM01000731">
    <property type="protein sequence ID" value="PJF33842.1"/>
    <property type="molecule type" value="Genomic_DNA"/>
</dbReference>
<dbReference type="AlphaFoldDB" id="A0A2M8P8I2"/>
<feature type="transmembrane region" description="Helical" evidence="1">
    <location>
        <begin position="20"/>
        <end position="40"/>
    </location>
</feature>
<gene>
    <name evidence="2" type="ORF">CUN49_17590</name>
</gene>
<proteinExistence type="predicted"/>
<evidence type="ECO:0000313" key="2">
    <source>
        <dbReference type="EMBL" id="PJF33842.1"/>
    </source>
</evidence>
<organism evidence="2 3">
    <name type="scientific">Candidatus Thermofonsia Clade 1 bacterium</name>
    <dbReference type="NCBI Taxonomy" id="2364210"/>
    <lineage>
        <taxon>Bacteria</taxon>
        <taxon>Bacillati</taxon>
        <taxon>Chloroflexota</taxon>
        <taxon>Candidatus Thermofontia</taxon>
        <taxon>Candidatus Thermofonsia Clade 1</taxon>
    </lineage>
</organism>
<keyword evidence="1" id="KW-1133">Transmembrane helix</keyword>
<keyword evidence="1" id="KW-0472">Membrane</keyword>
<keyword evidence="1" id="KW-0812">Transmembrane</keyword>
<name>A0A2M8P8I2_9CHLR</name>
<comment type="caution">
    <text evidence="2">The sequence shown here is derived from an EMBL/GenBank/DDBJ whole genome shotgun (WGS) entry which is preliminary data.</text>
</comment>
<dbReference type="Proteomes" id="UP000229681">
    <property type="component" value="Unassembled WGS sequence"/>
</dbReference>
<feature type="non-terminal residue" evidence="2">
    <location>
        <position position="86"/>
    </location>
</feature>
<evidence type="ECO:0000313" key="3">
    <source>
        <dbReference type="Proteomes" id="UP000229681"/>
    </source>
</evidence>
<accession>A0A2M8P8I2</accession>
<evidence type="ECO:0000256" key="1">
    <source>
        <dbReference type="SAM" id="Phobius"/>
    </source>
</evidence>
<protein>
    <submittedName>
        <fullName evidence="2">Uncharacterized protein</fullName>
    </submittedName>
</protein>
<reference evidence="2 3" key="1">
    <citation type="submission" date="2017-11" db="EMBL/GenBank/DDBJ databases">
        <title>Evolution of Phototrophy in the Chloroflexi Phylum Driven by Horizontal Gene Transfer.</title>
        <authorList>
            <person name="Ward L.M."/>
            <person name="Hemp J."/>
            <person name="Shih P.M."/>
            <person name="Mcglynn S.E."/>
            <person name="Fischer W."/>
        </authorList>
    </citation>
    <scope>NUCLEOTIDE SEQUENCE [LARGE SCALE GENOMIC DNA]</scope>
    <source>
        <strain evidence="2">JP3_13</strain>
    </source>
</reference>
<sequence length="86" mass="9100">MVEGITSAATSRQRTIQLTLLGIILATIPCYCVGFLLLAIRPAPSRSAAPTQTPTPFLLITEALSPFMTPSITPIGPLFSPTSPIF</sequence>